<dbReference type="SUPFAM" id="SSF48179">
    <property type="entry name" value="6-phosphogluconate dehydrogenase C-terminal domain-like"/>
    <property type="match status" value="1"/>
</dbReference>
<evidence type="ECO:0000256" key="2">
    <source>
        <dbReference type="ARBA" id="ARBA00006601"/>
    </source>
</evidence>
<feature type="binding site" evidence="10">
    <location>
        <position position="40"/>
    </location>
    <ligand>
        <name>NAD(+)</name>
        <dbReference type="ChEBI" id="CHEBI:57540"/>
    </ligand>
</feature>
<feature type="domain" description="UDP-glucose/GDP-mannose dehydrogenase C-terminal" evidence="11">
    <location>
        <begin position="338"/>
        <end position="441"/>
    </location>
</feature>
<dbReference type="GO" id="GO:0000271">
    <property type="term" value="P:polysaccharide biosynthetic process"/>
    <property type="evidence" value="ECO:0007669"/>
    <property type="project" value="InterPro"/>
</dbReference>
<reference evidence="12 13" key="1">
    <citation type="submission" date="2019-07" db="EMBL/GenBank/DDBJ databases">
        <title>Whole genome shotgun sequence of Deinococcus cellulosilyticus NBRC 106333.</title>
        <authorList>
            <person name="Hosoyama A."/>
            <person name="Uohara A."/>
            <person name="Ohji S."/>
            <person name="Ichikawa N."/>
        </authorList>
    </citation>
    <scope>NUCLEOTIDE SEQUENCE [LARGE SCALE GENOMIC DNA]</scope>
    <source>
        <strain evidence="12 13">NBRC 106333</strain>
    </source>
</reference>
<feature type="binding site" evidence="10">
    <location>
        <position position="35"/>
    </location>
    <ligand>
        <name>NAD(+)</name>
        <dbReference type="ChEBI" id="CHEBI:57540"/>
    </ligand>
</feature>
<dbReference type="Pfam" id="PF03720">
    <property type="entry name" value="UDPG_MGDP_dh_C"/>
    <property type="match status" value="1"/>
</dbReference>
<dbReference type="Pfam" id="PF00984">
    <property type="entry name" value="UDPG_MGDP_dh"/>
    <property type="match status" value="1"/>
</dbReference>
<feature type="binding site" evidence="9">
    <location>
        <position position="345"/>
    </location>
    <ligand>
        <name>substrate</name>
    </ligand>
</feature>
<evidence type="ECO:0000313" key="13">
    <source>
        <dbReference type="Proteomes" id="UP000321306"/>
    </source>
</evidence>
<dbReference type="GO" id="GO:0006065">
    <property type="term" value="P:UDP-glucuronate biosynthetic process"/>
    <property type="evidence" value="ECO:0007669"/>
    <property type="project" value="UniProtKB-UniPathway"/>
</dbReference>
<evidence type="ECO:0000256" key="4">
    <source>
        <dbReference type="ARBA" id="ARBA00023002"/>
    </source>
</evidence>
<evidence type="ECO:0000259" key="11">
    <source>
        <dbReference type="SMART" id="SM00984"/>
    </source>
</evidence>
<sequence length="455" mass="49837">MSASQMTVAVVGTGYVGLTTGVALAYLGHHIIAIDKDPRKIELLSKYQSPIHEKGLQELLTTARSKITVTPDYEPAAEADVIIIAVGTPPKQNGEADTRFVEAAARDIASVLKADRDYVVVVKSTVPIGSNRRVASVIEKVLAERGVVTRVTFASNPEFLREGMALHDTLYPDRIVIGSEKDQAISTLRKMYQPLLEQTFDAPSFLPRPASFPLPPLITTDPTSAEMIKYAANAFLAVKISFINEVAGLCEKVGADVLEVARGMGLDSRIGPKFLQAGLGWGGSCFPKDTQALQAIAGEYGYTLPIIHASREVNARQRVLVLEKLQSALKVLRGRTITVLGMAFKPGTDDVRDSPGMELMQVLLERGVHVRGHDPIAIENARNMLADMDIKWCEDVEESMKEADAILIATDWPEYKHLPWNDLVKHMKTPVIVDARNILSHYDFDGNVNYIGVGR</sequence>
<dbReference type="PANTHER" id="PTHR43750:SF3">
    <property type="entry name" value="UDP-GLUCOSE 6-DEHYDROGENASE TUAD"/>
    <property type="match status" value="1"/>
</dbReference>
<evidence type="ECO:0000256" key="7">
    <source>
        <dbReference type="PIRNR" id="PIRNR000124"/>
    </source>
</evidence>
<dbReference type="EMBL" id="BJXB01000014">
    <property type="protein sequence ID" value="GEM47588.1"/>
    <property type="molecule type" value="Genomic_DNA"/>
</dbReference>
<evidence type="ECO:0000256" key="3">
    <source>
        <dbReference type="ARBA" id="ARBA00012954"/>
    </source>
</evidence>
<feature type="binding site" evidence="9">
    <location>
        <position position="282"/>
    </location>
    <ligand>
        <name>substrate</name>
    </ligand>
</feature>
<keyword evidence="5 7" id="KW-0520">NAD</keyword>
<keyword evidence="13" id="KW-1185">Reference proteome</keyword>
<dbReference type="InterPro" id="IPR017476">
    <property type="entry name" value="UDP-Glc/GDP-Man"/>
</dbReference>
<dbReference type="Gene3D" id="1.20.5.100">
    <property type="entry name" value="Cytochrome c1, transmembrane anchor, C-terminal"/>
    <property type="match status" value="1"/>
</dbReference>
<feature type="active site" description="Nucleophile" evidence="8">
    <location>
        <position position="285"/>
    </location>
</feature>
<dbReference type="PIRSF" id="PIRSF000124">
    <property type="entry name" value="UDPglc_GDPman_dh"/>
    <property type="match status" value="1"/>
</dbReference>
<feature type="binding site" evidence="10">
    <location>
        <position position="125"/>
    </location>
    <ligand>
        <name>NAD(+)</name>
        <dbReference type="ChEBI" id="CHEBI:57540"/>
    </ligand>
</feature>
<feature type="binding site" evidence="10">
    <location>
        <position position="288"/>
    </location>
    <ligand>
        <name>NAD(+)</name>
        <dbReference type="ChEBI" id="CHEBI:57540"/>
    </ligand>
</feature>
<feature type="binding site" evidence="10">
    <location>
        <position position="162"/>
    </location>
    <ligand>
        <name>NAD(+)</name>
        <dbReference type="ChEBI" id="CHEBI:57540"/>
    </ligand>
</feature>
<dbReference type="RefSeq" id="WP_222594780.1">
    <property type="nucleotide sequence ID" value="NZ_BJXB01000014.1"/>
</dbReference>
<feature type="binding site" evidence="10">
    <location>
        <position position="352"/>
    </location>
    <ligand>
        <name>NAD(+)</name>
        <dbReference type="ChEBI" id="CHEBI:57540"/>
    </ligand>
</feature>
<comment type="similarity">
    <text evidence="2 7">Belongs to the UDP-glucose/GDP-mannose dehydrogenase family.</text>
</comment>
<evidence type="ECO:0000256" key="6">
    <source>
        <dbReference type="ARBA" id="ARBA00047473"/>
    </source>
</evidence>
<dbReference type="InterPro" id="IPR014026">
    <property type="entry name" value="UDP-Glc/GDP-Man_DH_dimer"/>
</dbReference>
<dbReference type="GO" id="GO:0051287">
    <property type="term" value="F:NAD binding"/>
    <property type="evidence" value="ECO:0007669"/>
    <property type="project" value="InterPro"/>
</dbReference>
<comment type="caution">
    <text evidence="12">The sequence shown here is derived from an EMBL/GenBank/DDBJ whole genome shotgun (WGS) entry which is preliminary data.</text>
</comment>
<feature type="binding site" evidence="9">
    <location>
        <position position="229"/>
    </location>
    <ligand>
        <name>substrate</name>
    </ligand>
</feature>
<dbReference type="InterPro" id="IPR036291">
    <property type="entry name" value="NAD(P)-bd_dom_sf"/>
</dbReference>
<evidence type="ECO:0000256" key="9">
    <source>
        <dbReference type="PIRSR" id="PIRSR500134-2"/>
    </source>
</evidence>
<name>A0A511N531_DEIC1</name>
<dbReference type="InterPro" id="IPR014027">
    <property type="entry name" value="UDP-Glc/GDP-Man_DH_C"/>
</dbReference>
<feature type="binding site" evidence="9">
    <location>
        <begin position="274"/>
        <end position="278"/>
    </location>
    <ligand>
        <name>substrate</name>
    </ligand>
</feature>
<dbReference type="SUPFAM" id="SSF52413">
    <property type="entry name" value="UDP-glucose/GDP-mannose dehydrogenase C-terminal domain"/>
    <property type="match status" value="1"/>
</dbReference>
<evidence type="ECO:0000313" key="12">
    <source>
        <dbReference type="EMBL" id="GEM47588.1"/>
    </source>
</evidence>
<dbReference type="EC" id="1.1.1.22" evidence="3 7"/>
<organism evidence="12 13">
    <name type="scientific">Deinococcus cellulosilyticus (strain DSM 18568 / NBRC 106333 / KACC 11606 / 5516J-15)</name>
    <dbReference type="NCBI Taxonomy" id="1223518"/>
    <lineage>
        <taxon>Bacteria</taxon>
        <taxon>Thermotogati</taxon>
        <taxon>Deinococcota</taxon>
        <taxon>Deinococci</taxon>
        <taxon>Deinococcales</taxon>
        <taxon>Deinococcaceae</taxon>
        <taxon>Deinococcus</taxon>
    </lineage>
</organism>
<evidence type="ECO:0000256" key="1">
    <source>
        <dbReference type="ARBA" id="ARBA00004701"/>
    </source>
</evidence>
<dbReference type="PIRSF" id="PIRSF500134">
    <property type="entry name" value="UDPglc_DH_bac"/>
    <property type="match status" value="1"/>
</dbReference>
<dbReference type="Pfam" id="PF03721">
    <property type="entry name" value="UDPG_MGDP_dh_N"/>
    <property type="match status" value="1"/>
</dbReference>
<feature type="binding site" evidence="10">
    <location>
        <position position="88"/>
    </location>
    <ligand>
        <name>NAD(+)</name>
        <dbReference type="ChEBI" id="CHEBI:57540"/>
    </ligand>
</feature>
<dbReference type="InterPro" id="IPR001732">
    <property type="entry name" value="UDP-Glc/GDP-Man_DH_N"/>
</dbReference>
<dbReference type="Gene3D" id="3.40.50.720">
    <property type="entry name" value="NAD(P)-binding Rossmann-like Domain"/>
    <property type="match status" value="2"/>
</dbReference>
<dbReference type="SMART" id="SM00984">
    <property type="entry name" value="UDPG_MGDP_dh_C"/>
    <property type="match status" value="1"/>
</dbReference>
<dbReference type="InterPro" id="IPR036220">
    <property type="entry name" value="UDP-Glc/GDP-Man_DH_C_sf"/>
</dbReference>
<evidence type="ECO:0000256" key="10">
    <source>
        <dbReference type="PIRSR" id="PIRSR500134-3"/>
    </source>
</evidence>
<dbReference type="SUPFAM" id="SSF51735">
    <property type="entry name" value="NAD(P)-binding Rossmann-fold domains"/>
    <property type="match status" value="1"/>
</dbReference>
<dbReference type="NCBIfam" id="TIGR03026">
    <property type="entry name" value="NDP-sugDHase"/>
    <property type="match status" value="1"/>
</dbReference>
<feature type="binding site" evidence="9">
    <location>
        <begin position="159"/>
        <end position="162"/>
    </location>
    <ligand>
        <name>substrate</name>
    </ligand>
</feature>
<dbReference type="InterPro" id="IPR008927">
    <property type="entry name" value="6-PGluconate_DH-like_C_sf"/>
</dbReference>
<accession>A0A511N531</accession>
<dbReference type="Proteomes" id="UP000321306">
    <property type="component" value="Unassembled WGS sequence"/>
</dbReference>
<dbReference type="InterPro" id="IPR028357">
    <property type="entry name" value="UDPglc_DH_bac"/>
</dbReference>
<protein>
    <recommendedName>
        <fullName evidence="3 7">UDP-glucose 6-dehydrogenase</fullName>
        <ecNumber evidence="3 7">1.1.1.22</ecNumber>
    </recommendedName>
</protein>
<gene>
    <name evidence="12" type="ORF">DC3_32230</name>
</gene>
<dbReference type="GO" id="GO:0003979">
    <property type="term" value="F:UDP-glucose 6-dehydrogenase activity"/>
    <property type="evidence" value="ECO:0007669"/>
    <property type="project" value="UniProtKB-EC"/>
</dbReference>
<proteinExistence type="inferred from homology"/>
<dbReference type="PANTHER" id="PTHR43750">
    <property type="entry name" value="UDP-GLUCOSE 6-DEHYDROGENASE TUAD"/>
    <property type="match status" value="1"/>
</dbReference>
<comment type="catalytic activity">
    <reaction evidence="6 7">
        <text>UDP-alpha-D-glucose + 2 NAD(+) + H2O = UDP-alpha-D-glucuronate + 2 NADH + 3 H(+)</text>
        <dbReference type="Rhea" id="RHEA:23596"/>
        <dbReference type="ChEBI" id="CHEBI:15377"/>
        <dbReference type="ChEBI" id="CHEBI:15378"/>
        <dbReference type="ChEBI" id="CHEBI:57540"/>
        <dbReference type="ChEBI" id="CHEBI:57945"/>
        <dbReference type="ChEBI" id="CHEBI:58052"/>
        <dbReference type="ChEBI" id="CHEBI:58885"/>
        <dbReference type="EC" id="1.1.1.22"/>
    </reaction>
</comment>
<evidence type="ECO:0000256" key="8">
    <source>
        <dbReference type="PIRSR" id="PIRSR500134-1"/>
    </source>
</evidence>
<keyword evidence="4 7" id="KW-0560">Oxidoreductase</keyword>
<dbReference type="UniPathway" id="UPA00038">
    <property type="reaction ID" value="UER00491"/>
</dbReference>
<dbReference type="AlphaFoldDB" id="A0A511N531"/>
<evidence type="ECO:0000256" key="5">
    <source>
        <dbReference type="ARBA" id="ARBA00023027"/>
    </source>
</evidence>
<comment type="pathway">
    <text evidence="1">Nucleotide-sugar biosynthesis; UDP-alpha-D-glucuronate biosynthesis; UDP-alpha-D-glucuronate from UDP-alpha-D-glucose: step 1/1.</text>
</comment>